<feature type="domain" description="Fatty acid hydroxylase" evidence="5">
    <location>
        <begin position="169"/>
        <end position="304"/>
    </location>
</feature>
<dbReference type="ExpressionAtlas" id="A0A4X1V547">
    <property type="expression patterns" value="differential"/>
</dbReference>
<dbReference type="Proteomes" id="UP000008227">
    <property type="component" value="Chromosome 14"/>
</dbReference>
<dbReference type="Ensembl" id="ENSSSCT00000059476.2">
    <property type="protein sequence ID" value="ENSSSCP00000058740.1"/>
    <property type="gene ID" value="ENSSSCG00000010449.4"/>
</dbReference>
<evidence type="ECO:0000256" key="3">
    <source>
        <dbReference type="ARBA" id="ARBA00022989"/>
    </source>
</evidence>
<proteinExistence type="predicted"/>
<dbReference type="RefSeq" id="XP_020928748.1">
    <property type="nucleotide sequence ID" value="XM_021073089.1"/>
</dbReference>
<evidence type="ECO:0000256" key="1">
    <source>
        <dbReference type="ARBA" id="ARBA00004370"/>
    </source>
</evidence>
<name>A0A4X1V547_PIG</name>
<dbReference type="CTD" id="9023"/>
<reference evidence="6" key="3">
    <citation type="submission" date="2025-08" db="UniProtKB">
        <authorList>
            <consortium name="Ensembl"/>
        </authorList>
    </citation>
    <scope>IDENTIFICATION</scope>
</reference>
<dbReference type="GO" id="GO:0090206">
    <property type="term" value="P:negative regulation of cholesterol metabolic process"/>
    <property type="evidence" value="ECO:0007669"/>
    <property type="project" value="Ensembl"/>
</dbReference>
<evidence type="ECO:0000313" key="7">
    <source>
        <dbReference type="Proteomes" id="UP000008227"/>
    </source>
</evidence>
<comment type="subcellular location">
    <subcellularLocation>
        <location evidence="1">Membrane</location>
    </subcellularLocation>
</comment>
<gene>
    <name evidence="6" type="primary">CH25H</name>
</gene>
<dbReference type="GO" id="GO:0008395">
    <property type="term" value="F:steroid hydroxylase activity"/>
    <property type="evidence" value="ECO:0000318"/>
    <property type="project" value="GO_Central"/>
</dbReference>
<dbReference type="GO" id="GO:0008203">
    <property type="term" value="P:cholesterol metabolic process"/>
    <property type="evidence" value="ECO:0000318"/>
    <property type="project" value="GO_Central"/>
</dbReference>
<dbReference type="RefSeq" id="XP_020928747.1">
    <property type="nucleotide sequence ID" value="XM_021073088.1"/>
</dbReference>
<reference evidence="7" key="1">
    <citation type="submission" date="2009-11" db="EMBL/GenBank/DDBJ databases">
        <authorList>
            <consortium name="Porcine genome sequencing project"/>
        </authorList>
    </citation>
    <scope>NUCLEOTIDE SEQUENCE [LARGE SCALE GENOMIC DNA]</scope>
    <source>
        <strain evidence="7">Duroc</strain>
    </source>
</reference>
<dbReference type="GO" id="GO:0016126">
    <property type="term" value="P:sterol biosynthetic process"/>
    <property type="evidence" value="ECO:0000318"/>
    <property type="project" value="GO_Central"/>
</dbReference>
<evidence type="ECO:0000259" key="5">
    <source>
        <dbReference type="Pfam" id="PF04116"/>
    </source>
</evidence>
<keyword evidence="7" id="KW-1185">Reference proteome</keyword>
<keyword evidence="3" id="KW-1133">Transmembrane helix</keyword>
<protein>
    <submittedName>
        <fullName evidence="6">Cholesterol 25-hydroxylase</fullName>
    </submittedName>
</protein>
<evidence type="ECO:0000313" key="6">
    <source>
        <dbReference type="Ensembl" id="ENSSSCP00000058740.1"/>
    </source>
</evidence>
<dbReference type="GeneTree" id="ENSGT00940000162142"/>
<reference evidence="6" key="2">
    <citation type="journal article" date="2020" name="Gigascience">
        <title>An improved pig reference genome sequence to enable pig genetics and genomics research.</title>
        <authorList>
            <person name="Warr A."/>
            <person name="Affara N."/>
            <person name="Aken B."/>
            <person name="Beiki H."/>
            <person name="Bickhart D.M."/>
            <person name="Billis K."/>
            <person name="Chow W."/>
            <person name="Eory L."/>
            <person name="Finlayson H.A."/>
            <person name="Flicek P."/>
            <person name="Giron C.G."/>
            <person name="Griffin D.K."/>
            <person name="Hall R."/>
            <person name="Hannum G."/>
            <person name="Hourlier T."/>
            <person name="Howe K."/>
            <person name="Hume D.A."/>
            <person name="Izuogu O."/>
            <person name="Kim K."/>
            <person name="Koren S."/>
            <person name="Liu H."/>
            <person name="Manchanda N."/>
            <person name="Martin F.J."/>
            <person name="Nonneman D.J."/>
            <person name="O'Connor R.E."/>
            <person name="Phillippy A.M."/>
            <person name="Rohrer G.A."/>
            <person name="Rosen B.D."/>
            <person name="Rund L.A."/>
            <person name="Sargent C.A."/>
            <person name="Schook L.B."/>
            <person name="Schroeder S.G."/>
            <person name="Schwartz A.S."/>
            <person name="Skinner B.M."/>
            <person name="Talbot R."/>
            <person name="Tseng E."/>
            <person name="Tuggle C.K."/>
            <person name="Watson M."/>
            <person name="Smith T.P.L."/>
            <person name="Archibald A.L."/>
        </authorList>
    </citation>
    <scope>NUCLEOTIDE SEQUENCE [LARGE SCALE GENOMIC DNA]</scope>
    <source>
        <strain evidence="6">Duroc</strain>
    </source>
</reference>
<dbReference type="GO" id="GO:0034340">
    <property type="term" value="P:response to type I interferon"/>
    <property type="evidence" value="ECO:0007669"/>
    <property type="project" value="Ensembl"/>
</dbReference>
<reference evidence="6" key="4">
    <citation type="submission" date="2025-09" db="UniProtKB">
        <authorList>
            <consortium name="Ensembl"/>
        </authorList>
    </citation>
    <scope>IDENTIFICATION</scope>
</reference>
<evidence type="ECO:0000256" key="4">
    <source>
        <dbReference type="ARBA" id="ARBA00023136"/>
    </source>
</evidence>
<dbReference type="GeneID" id="100157868"/>
<dbReference type="GO" id="GO:0035754">
    <property type="term" value="P:B cell chemotaxis"/>
    <property type="evidence" value="ECO:0007669"/>
    <property type="project" value="Ensembl"/>
</dbReference>
<dbReference type="InterPro" id="IPR006694">
    <property type="entry name" value="Fatty_acid_hydroxylase"/>
</dbReference>
<dbReference type="PANTHER" id="PTHR11863">
    <property type="entry name" value="STEROL DESATURASE"/>
    <property type="match status" value="1"/>
</dbReference>
<dbReference type="GO" id="GO:0001567">
    <property type="term" value="F:cholesterol 25-hydroxylase activity"/>
    <property type="evidence" value="ECO:0007669"/>
    <property type="project" value="Ensembl"/>
</dbReference>
<dbReference type="GO" id="GO:1903914">
    <property type="term" value="P:negative regulation of fusion of virus membrane with host plasma membrane"/>
    <property type="evidence" value="ECO:0007669"/>
    <property type="project" value="Ensembl"/>
</dbReference>
<keyword evidence="2" id="KW-0812">Transmembrane</keyword>
<keyword evidence="4" id="KW-0472">Membrane</keyword>
<dbReference type="Pfam" id="PF04116">
    <property type="entry name" value="FA_hydroxylase"/>
    <property type="match status" value="1"/>
</dbReference>
<accession>A0A287BRJ1</accession>
<dbReference type="GO" id="GO:0005789">
    <property type="term" value="C:endoplasmic reticulum membrane"/>
    <property type="evidence" value="ECO:0000318"/>
    <property type="project" value="GO_Central"/>
</dbReference>
<organism evidence="6 7">
    <name type="scientific">Sus scrofa</name>
    <name type="common">Pig</name>
    <dbReference type="NCBI Taxonomy" id="9823"/>
    <lineage>
        <taxon>Eukaryota</taxon>
        <taxon>Metazoa</taxon>
        <taxon>Chordata</taxon>
        <taxon>Craniata</taxon>
        <taxon>Vertebrata</taxon>
        <taxon>Euteleostomi</taxon>
        <taxon>Mammalia</taxon>
        <taxon>Eutheria</taxon>
        <taxon>Laurasiatheria</taxon>
        <taxon>Artiodactyla</taxon>
        <taxon>Suina</taxon>
        <taxon>Suidae</taxon>
        <taxon>Sus</taxon>
    </lineage>
</organism>
<accession>A0A4X1V547</accession>
<dbReference type="GO" id="GO:0005506">
    <property type="term" value="F:iron ion binding"/>
    <property type="evidence" value="ECO:0007669"/>
    <property type="project" value="InterPro"/>
</dbReference>
<dbReference type="GO" id="GO:0000254">
    <property type="term" value="F:C-4 methylsterol oxidase activity"/>
    <property type="evidence" value="ECO:0000318"/>
    <property type="project" value="GO_Central"/>
</dbReference>
<sequence>MQALRSREREKRLLTSHGAGPKALRKVRRTRAAAAARHNLTMSGHNNSELLVLCSSGQLFLQPLWDHLKTWETLIQSPFFPVFFSITTYLGFCLPFVVLDVLCPWVPALRRYKIHPDFSPSVWQLLPCLGLTLYQHVVFVFPMTLLHWAASPVLLPPEAPELLQLVRHIVLCLLLFDTEFFIWHVLHHKVPWLYRTFHKMHHQNSSSFALATQYMSVGELLSLGVFDMVNIMLLRCHPLTVLIFHVINIWLSVEDHSGYDFPWSTHRLVPFGWYGGVTHHDLHHSQFNCNFAPYFTHWDKILGTLRSAHAK</sequence>
<dbReference type="AlphaFoldDB" id="A0A4X1V547"/>
<evidence type="ECO:0000256" key="2">
    <source>
        <dbReference type="ARBA" id="ARBA00022692"/>
    </source>
</evidence>
<dbReference type="InterPro" id="IPR050307">
    <property type="entry name" value="Sterol_Desaturase_Related"/>
</dbReference>
<dbReference type="OrthoDB" id="1658724at2759"/>